<reference evidence="2" key="2">
    <citation type="submission" date="2020-07" db="EMBL/GenBank/DDBJ databases">
        <authorList>
            <person name="Vera ALvarez R."/>
            <person name="Arias-Moreno D.M."/>
            <person name="Jimenez-Jacinto V."/>
            <person name="Jimenez-Bremont J.F."/>
            <person name="Swaminathan K."/>
            <person name="Moose S.P."/>
            <person name="Guerrero-Gonzalez M.L."/>
            <person name="Marino-Ramirez L."/>
            <person name="Landsman D."/>
            <person name="Rodriguez-Kessler M."/>
            <person name="Delgado-Sanchez P."/>
        </authorList>
    </citation>
    <scope>NUCLEOTIDE SEQUENCE</scope>
    <source>
        <tissue evidence="2">Cladode</tissue>
    </source>
</reference>
<proteinExistence type="predicted"/>
<evidence type="ECO:0000256" key="1">
    <source>
        <dbReference type="SAM" id="MobiDB-lite"/>
    </source>
</evidence>
<reference evidence="2" key="1">
    <citation type="journal article" date="2013" name="J. Plant Res.">
        <title>Effect of fungi and light on seed germination of three Opuntia species from semiarid lands of central Mexico.</title>
        <authorList>
            <person name="Delgado-Sanchez P."/>
            <person name="Jimenez-Bremont J.F."/>
            <person name="Guerrero-Gonzalez Mde L."/>
            <person name="Flores J."/>
        </authorList>
    </citation>
    <scope>NUCLEOTIDE SEQUENCE</scope>
    <source>
        <tissue evidence="2">Cladode</tissue>
    </source>
</reference>
<dbReference type="EMBL" id="GISG01154624">
    <property type="protein sequence ID" value="MBA4648190.1"/>
    <property type="molecule type" value="Transcribed_RNA"/>
</dbReference>
<dbReference type="AlphaFoldDB" id="A0A7C9DZ06"/>
<name>A0A7C9DZ06_OPUST</name>
<sequence length="182" mass="20867">MYSSSPLEEHPLQQKARTKERITKTKAEFMTNRVTTTPWLKPFFCFGAEFEGTELGFEGTFWAVAAESGSSSLKEQVGNGEDPHISSLPRKLFSPNFRRREFGRRPKSSLLDKLRSLSWFRVSDKSGIRPEKALFSSRRVIRRVRLDNSDGNGPRRLLSERSSRRSRRREPNSGGMSPEKSL</sequence>
<accession>A0A7C9DZ06</accession>
<feature type="region of interest" description="Disordered" evidence="1">
    <location>
        <begin position="145"/>
        <end position="182"/>
    </location>
</feature>
<protein>
    <submittedName>
        <fullName evidence="2">Uncharacterized protein</fullName>
    </submittedName>
</protein>
<organism evidence="2">
    <name type="scientific">Opuntia streptacantha</name>
    <name type="common">Prickly pear cactus</name>
    <name type="synonym">Opuntia cardona</name>
    <dbReference type="NCBI Taxonomy" id="393608"/>
    <lineage>
        <taxon>Eukaryota</taxon>
        <taxon>Viridiplantae</taxon>
        <taxon>Streptophyta</taxon>
        <taxon>Embryophyta</taxon>
        <taxon>Tracheophyta</taxon>
        <taxon>Spermatophyta</taxon>
        <taxon>Magnoliopsida</taxon>
        <taxon>eudicotyledons</taxon>
        <taxon>Gunneridae</taxon>
        <taxon>Pentapetalae</taxon>
        <taxon>Caryophyllales</taxon>
        <taxon>Cactineae</taxon>
        <taxon>Cactaceae</taxon>
        <taxon>Opuntioideae</taxon>
        <taxon>Opuntia</taxon>
    </lineage>
</organism>
<dbReference type="EMBL" id="GISG01154623">
    <property type="protein sequence ID" value="MBA4648189.1"/>
    <property type="molecule type" value="Transcribed_RNA"/>
</dbReference>
<evidence type="ECO:0000313" key="2">
    <source>
        <dbReference type="EMBL" id="MBA4648189.1"/>
    </source>
</evidence>